<feature type="transmembrane region" description="Helical" evidence="5">
    <location>
        <begin position="374"/>
        <end position="392"/>
    </location>
</feature>
<feature type="transmembrane region" description="Helical" evidence="5">
    <location>
        <begin position="161"/>
        <end position="179"/>
    </location>
</feature>
<keyword evidence="4 5" id="KW-0472">Membrane</keyword>
<proteinExistence type="predicted"/>
<evidence type="ECO:0000256" key="1">
    <source>
        <dbReference type="ARBA" id="ARBA00004141"/>
    </source>
</evidence>
<dbReference type="Proteomes" id="UP000018433">
    <property type="component" value="Unassembled WGS sequence"/>
</dbReference>
<dbReference type="EMBL" id="APPV01000006">
    <property type="protein sequence ID" value="ENV61870.1"/>
    <property type="molecule type" value="Genomic_DNA"/>
</dbReference>
<evidence type="ECO:0000256" key="4">
    <source>
        <dbReference type="ARBA" id="ARBA00023136"/>
    </source>
</evidence>
<feature type="transmembrane region" description="Helical" evidence="5">
    <location>
        <begin position="21"/>
        <end position="39"/>
    </location>
</feature>
<dbReference type="PANTHER" id="PTHR37422:SF13">
    <property type="entry name" value="LIPOPOLYSACCHARIDE BIOSYNTHESIS PROTEIN PA4999-RELATED"/>
    <property type="match status" value="1"/>
</dbReference>
<evidence type="ECO:0000259" key="6">
    <source>
        <dbReference type="Pfam" id="PF04932"/>
    </source>
</evidence>
<feature type="transmembrane region" description="Helical" evidence="5">
    <location>
        <begin position="97"/>
        <end position="123"/>
    </location>
</feature>
<dbReference type="Pfam" id="PF04932">
    <property type="entry name" value="Wzy_C"/>
    <property type="match status" value="1"/>
</dbReference>
<feature type="transmembrane region" description="Helical" evidence="5">
    <location>
        <begin position="46"/>
        <end position="67"/>
    </location>
</feature>
<dbReference type="PANTHER" id="PTHR37422">
    <property type="entry name" value="TEICHURONIC ACID BIOSYNTHESIS PROTEIN TUAE"/>
    <property type="match status" value="1"/>
</dbReference>
<feature type="transmembrane region" description="Helical" evidence="5">
    <location>
        <begin position="209"/>
        <end position="231"/>
    </location>
</feature>
<keyword evidence="8" id="KW-1185">Reference proteome</keyword>
<evidence type="ECO:0000313" key="7">
    <source>
        <dbReference type="EMBL" id="ENV61870.1"/>
    </source>
</evidence>
<accession>A0ABN0K1Z6</accession>
<feature type="transmembrane region" description="Helical" evidence="5">
    <location>
        <begin position="73"/>
        <end position="90"/>
    </location>
</feature>
<reference evidence="7 8" key="1">
    <citation type="submission" date="2013-02" db="EMBL/GenBank/DDBJ databases">
        <title>The Genome Sequence of Acinetobacter soli NIPH 2899.</title>
        <authorList>
            <consortium name="The Broad Institute Genome Sequencing Platform"/>
            <consortium name="The Broad Institute Genome Sequencing Center for Infectious Disease"/>
            <person name="Cerqueira G."/>
            <person name="Feldgarden M."/>
            <person name="Courvalin P."/>
            <person name="Perichon B."/>
            <person name="Grillot-Courvalin C."/>
            <person name="Clermont D."/>
            <person name="Rocha E."/>
            <person name="Yoon E.-J."/>
            <person name="Nemec A."/>
            <person name="Walker B."/>
            <person name="Young S.K."/>
            <person name="Zeng Q."/>
            <person name="Gargeya S."/>
            <person name="Fitzgerald M."/>
            <person name="Haas B."/>
            <person name="Abouelleil A."/>
            <person name="Alvarado L."/>
            <person name="Arachchi H.M."/>
            <person name="Berlin A.M."/>
            <person name="Chapman S.B."/>
            <person name="Dewar J."/>
            <person name="Goldberg J."/>
            <person name="Griggs A."/>
            <person name="Gujja S."/>
            <person name="Hansen M."/>
            <person name="Howarth C."/>
            <person name="Imamovic A."/>
            <person name="Larimer J."/>
            <person name="McCowan C."/>
            <person name="Murphy C."/>
            <person name="Neiman D."/>
            <person name="Pearson M."/>
            <person name="Priest M."/>
            <person name="Roberts A."/>
            <person name="Saif S."/>
            <person name="Shea T."/>
            <person name="Sisk P."/>
            <person name="Sykes S."/>
            <person name="Wortman J."/>
            <person name="Nusbaum C."/>
            <person name="Birren B."/>
        </authorList>
    </citation>
    <scope>NUCLEOTIDE SEQUENCE [LARGE SCALE GENOMIC DNA]</scope>
    <source>
        <strain evidence="7 8">NIPH 2899</strain>
    </source>
</reference>
<comment type="caution">
    <text evidence="7">The sequence shown here is derived from an EMBL/GenBank/DDBJ whole genome shotgun (WGS) entry which is preliminary data.</text>
</comment>
<protein>
    <recommendedName>
        <fullName evidence="6">O-antigen ligase-related domain-containing protein</fullName>
    </recommendedName>
</protein>
<keyword evidence="2 5" id="KW-0812">Transmembrane</keyword>
<dbReference type="InterPro" id="IPR051533">
    <property type="entry name" value="WaaL-like"/>
</dbReference>
<dbReference type="RefSeq" id="WP_004945010.1">
    <property type="nucleotide sequence ID" value="NZ_KB849643.1"/>
</dbReference>
<evidence type="ECO:0000313" key="8">
    <source>
        <dbReference type="Proteomes" id="UP000018433"/>
    </source>
</evidence>
<evidence type="ECO:0000256" key="5">
    <source>
        <dbReference type="SAM" id="Phobius"/>
    </source>
</evidence>
<feature type="transmembrane region" description="Helical" evidence="5">
    <location>
        <begin position="286"/>
        <end position="307"/>
    </location>
</feature>
<feature type="transmembrane region" description="Helical" evidence="5">
    <location>
        <begin position="135"/>
        <end position="154"/>
    </location>
</feature>
<name>A0ABN0K1Z6_9GAMM</name>
<evidence type="ECO:0000256" key="3">
    <source>
        <dbReference type="ARBA" id="ARBA00022989"/>
    </source>
</evidence>
<organism evidence="7 8">
    <name type="scientific">Acinetobacter soli NIPH 2899</name>
    <dbReference type="NCBI Taxonomy" id="1217677"/>
    <lineage>
        <taxon>Bacteria</taxon>
        <taxon>Pseudomonadati</taxon>
        <taxon>Pseudomonadota</taxon>
        <taxon>Gammaproteobacteria</taxon>
        <taxon>Moraxellales</taxon>
        <taxon>Moraxellaceae</taxon>
        <taxon>Acinetobacter</taxon>
    </lineage>
</organism>
<comment type="subcellular location">
    <subcellularLocation>
        <location evidence="1">Membrane</location>
        <topology evidence="1">Multi-pass membrane protein</topology>
    </subcellularLocation>
</comment>
<sequence length="426" mass="50173">MLPYILFCITYNVGQFSSYDLNRIIQIFLPFLILITLFKKIEFSKVTLLFFTAILFTLLFQFSTYGVFQLQDLLMWLMLFLSFIFLKSVYKESNYNLYFIWLLGALSTLSCFFIFLSIFNLLIHNQWFDWQLNGGSLRVYDSVLVCNFWLLTYVYSKKDLVINKLYYFLVFFIFLGVFFDGARSAFLSISLPLVILLFYRDYRNQLLKTALMGCCAFLLYKTTSFVHAFYWESTQKLIEINRFSSSGRIEMWTFMFQEWLKQPLNGLGGGYLAKIDYPIAHHAHNVVLRLIFEWGWLGSLVLLWLLIKLKTFFCSNTHIVLKIGVMGLLIDGLLSGMFIYPVTQMMSVLFLAVALSDQQQIYTTNWRTKYSKALLIGFIGLYTFLIYQYFYIDLVCLDCSSQTGTSWPYFWQYGSSEHLTQNHLNQ</sequence>
<evidence type="ECO:0000256" key="2">
    <source>
        <dbReference type="ARBA" id="ARBA00022692"/>
    </source>
</evidence>
<gene>
    <name evidence="7" type="ORF">F950_01159</name>
</gene>
<keyword evidence="3 5" id="KW-1133">Transmembrane helix</keyword>
<feature type="domain" description="O-antigen ligase-related" evidence="6">
    <location>
        <begin position="168"/>
        <end position="302"/>
    </location>
</feature>
<dbReference type="InterPro" id="IPR007016">
    <property type="entry name" value="O-antigen_ligase-rel_domated"/>
</dbReference>